<evidence type="ECO:0000313" key="11">
    <source>
        <dbReference type="EMBL" id="KAJ6754161.1"/>
    </source>
</evidence>
<accession>A0A9Q0VTP6</accession>
<dbReference type="InterPro" id="IPR023398">
    <property type="entry name" value="TIF_eIF4e-like"/>
</dbReference>
<protein>
    <recommendedName>
        <fullName evidence="8">Eukaryotic translation initiation factor 4E-1</fullName>
    </recommendedName>
    <alternativeName>
        <fullName evidence="7">eIF-4F 25 kDa subunit</fullName>
    </alternativeName>
    <alternativeName>
        <fullName evidence="9">eIF-4F p26 subunit</fullName>
    </alternativeName>
    <alternativeName>
        <fullName evidence="6">mRNA cap-binding protein</fullName>
    </alternativeName>
</protein>
<comment type="caution">
    <text evidence="11">The sequence shown here is derived from an EMBL/GenBank/DDBJ whole genome shotgun (WGS) entry which is preliminary data.</text>
</comment>
<dbReference type="GO" id="GO:0000340">
    <property type="term" value="F:RNA 7-methylguanosine cap binding"/>
    <property type="evidence" value="ECO:0007669"/>
    <property type="project" value="TreeGrafter"/>
</dbReference>
<reference evidence="11" key="2">
    <citation type="journal article" date="2023" name="Int. J. Mol. Sci.">
        <title>De Novo Assembly and Annotation of 11 Diverse Shrub Willow (Salix) Genomes Reveals Novel Gene Organization in Sex-Linked Regions.</title>
        <authorList>
            <person name="Hyden B."/>
            <person name="Feng K."/>
            <person name="Yates T.B."/>
            <person name="Jawdy S."/>
            <person name="Cereghino C."/>
            <person name="Smart L.B."/>
            <person name="Muchero W."/>
        </authorList>
    </citation>
    <scope>NUCLEOTIDE SEQUENCE</scope>
    <source>
        <tissue evidence="11">Shoot tip</tissue>
    </source>
</reference>
<evidence type="ECO:0000256" key="10">
    <source>
        <dbReference type="RuleBase" id="RU004374"/>
    </source>
</evidence>
<evidence type="ECO:0000256" key="6">
    <source>
        <dbReference type="ARBA" id="ARBA00030245"/>
    </source>
</evidence>
<proteinExistence type="inferred from homology"/>
<keyword evidence="4 10" id="KW-0694">RNA-binding</keyword>
<dbReference type="GO" id="GO:0006417">
    <property type="term" value="P:regulation of translation"/>
    <property type="evidence" value="ECO:0007669"/>
    <property type="project" value="UniProtKB-KW"/>
</dbReference>
<evidence type="ECO:0000313" key="12">
    <source>
        <dbReference type="Proteomes" id="UP001151532"/>
    </source>
</evidence>
<dbReference type="SUPFAM" id="SSF55418">
    <property type="entry name" value="eIF4e-like"/>
    <property type="match status" value="1"/>
</dbReference>
<reference evidence="11" key="1">
    <citation type="submission" date="2022-11" db="EMBL/GenBank/DDBJ databases">
        <authorList>
            <person name="Hyden B.L."/>
            <person name="Feng K."/>
            <person name="Yates T."/>
            <person name="Jawdy S."/>
            <person name="Smart L.B."/>
            <person name="Muchero W."/>
        </authorList>
    </citation>
    <scope>NUCLEOTIDE SEQUENCE</scope>
    <source>
        <tissue evidence="11">Shoot tip</tissue>
    </source>
</reference>
<evidence type="ECO:0000256" key="3">
    <source>
        <dbReference type="ARBA" id="ARBA00022845"/>
    </source>
</evidence>
<organism evidence="11 12">
    <name type="scientific">Salix purpurea</name>
    <name type="common">Purple osier willow</name>
    <dbReference type="NCBI Taxonomy" id="77065"/>
    <lineage>
        <taxon>Eukaryota</taxon>
        <taxon>Viridiplantae</taxon>
        <taxon>Streptophyta</taxon>
        <taxon>Embryophyta</taxon>
        <taxon>Tracheophyta</taxon>
        <taxon>Spermatophyta</taxon>
        <taxon>Magnoliopsida</taxon>
        <taxon>eudicotyledons</taxon>
        <taxon>Gunneridae</taxon>
        <taxon>Pentapetalae</taxon>
        <taxon>rosids</taxon>
        <taxon>fabids</taxon>
        <taxon>Malpighiales</taxon>
        <taxon>Salicaceae</taxon>
        <taxon>Saliceae</taxon>
        <taxon>Salix</taxon>
    </lineage>
</organism>
<evidence type="ECO:0000256" key="9">
    <source>
        <dbReference type="ARBA" id="ARBA00041713"/>
    </source>
</evidence>
<dbReference type="OrthoDB" id="590761at2759"/>
<evidence type="ECO:0000256" key="4">
    <source>
        <dbReference type="ARBA" id="ARBA00022884"/>
    </source>
</evidence>
<sequence length="107" mass="12097">MELVLINTLTRNGVCSFSAYNHLHHPSKLVIGADFHCFKYKIEAKLEDPVCANGGKWTVTLSKGKFDTSWLNTLLAIVSVRTREERIARWTKNDSNEAAQASSMERK</sequence>
<dbReference type="GO" id="GO:0016281">
    <property type="term" value="C:eukaryotic translation initiation factor 4F complex"/>
    <property type="evidence" value="ECO:0007669"/>
    <property type="project" value="TreeGrafter"/>
</dbReference>
<evidence type="ECO:0000256" key="2">
    <source>
        <dbReference type="ARBA" id="ARBA00022540"/>
    </source>
</evidence>
<keyword evidence="2 10" id="KW-0396">Initiation factor</keyword>
<dbReference type="AlphaFoldDB" id="A0A9Q0VTP6"/>
<dbReference type="PANTHER" id="PTHR11960">
    <property type="entry name" value="EUKARYOTIC TRANSLATION INITIATION FACTOR 4E RELATED"/>
    <property type="match status" value="1"/>
</dbReference>
<dbReference type="Gene3D" id="3.30.760.10">
    <property type="entry name" value="RNA Cap, Translation Initiation Factor Eif4e"/>
    <property type="match status" value="1"/>
</dbReference>
<dbReference type="PANTHER" id="PTHR11960:SF8">
    <property type="entry name" value="EUKARYOTIC TRANSLATION INITIATION FACTOR 4E1-RELATED"/>
    <property type="match status" value="1"/>
</dbReference>
<dbReference type="GO" id="GO:0009615">
    <property type="term" value="P:response to virus"/>
    <property type="evidence" value="ECO:0007669"/>
    <property type="project" value="UniProtKB-ARBA"/>
</dbReference>
<dbReference type="EMBL" id="JAPFFK010000007">
    <property type="protein sequence ID" value="KAJ6754161.1"/>
    <property type="molecule type" value="Genomic_DNA"/>
</dbReference>
<dbReference type="Pfam" id="PF01652">
    <property type="entry name" value="IF4E"/>
    <property type="match status" value="1"/>
</dbReference>
<dbReference type="GO" id="GO:0003743">
    <property type="term" value="F:translation initiation factor activity"/>
    <property type="evidence" value="ECO:0007669"/>
    <property type="project" value="UniProtKB-KW"/>
</dbReference>
<evidence type="ECO:0000256" key="8">
    <source>
        <dbReference type="ARBA" id="ARBA00041073"/>
    </source>
</evidence>
<evidence type="ECO:0000256" key="5">
    <source>
        <dbReference type="ARBA" id="ARBA00022917"/>
    </source>
</evidence>
<keyword evidence="3" id="KW-0810">Translation regulation</keyword>
<dbReference type="InterPro" id="IPR001040">
    <property type="entry name" value="TIF_eIF_4E"/>
</dbReference>
<comment type="similarity">
    <text evidence="1 10">Belongs to the eukaryotic initiation factor 4E family.</text>
</comment>
<keyword evidence="12" id="KW-1185">Reference proteome</keyword>
<name>A0A9Q0VTP6_SALPP</name>
<evidence type="ECO:0000256" key="7">
    <source>
        <dbReference type="ARBA" id="ARBA00032656"/>
    </source>
</evidence>
<keyword evidence="5 10" id="KW-0648">Protein biosynthesis</keyword>
<dbReference type="Proteomes" id="UP001151532">
    <property type="component" value="Chromosome 16"/>
</dbReference>
<gene>
    <name evidence="11" type="ORF">OIU79_026903</name>
</gene>
<evidence type="ECO:0000256" key="1">
    <source>
        <dbReference type="ARBA" id="ARBA00009860"/>
    </source>
</evidence>